<evidence type="ECO:0000256" key="9">
    <source>
        <dbReference type="ARBA" id="ARBA00023239"/>
    </source>
</evidence>
<dbReference type="InterPro" id="IPR002817">
    <property type="entry name" value="ThiC/BzaA/B"/>
</dbReference>
<evidence type="ECO:0000313" key="12">
    <source>
        <dbReference type="Proteomes" id="UP001208131"/>
    </source>
</evidence>
<dbReference type="HAMAP" id="MF_00089">
    <property type="entry name" value="ThiC"/>
    <property type="match status" value="1"/>
</dbReference>
<dbReference type="Gene3D" id="3.20.20.540">
    <property type="entry name" value="Radical SAM ThiC family, central domain"/>
    <property type="match status" value="1"/>
</dbReference>
<keyword evidence="3 10" id="KW-0949">S-adenosyl-L-methionine</keyword>
<feature type="binding site" evidence="10">
    <location>
        <position position="413"/>
    </location>
    <ligand>
        <name>[4Fe-4S] cluster</name>
        <dbReference type="ChEBI" id="CHEBI:49883"/>
        <note>4Fe-4S-S-AdoMet</note>
    </ligand>
</feature>
<evidence type="ECO:0000313" key="11">
    <source>
        <dbReference type="EMBL" id="MCU6704498.1"/>
    </source>
</evidence>
<dbReference type="EMBL" id="JAOQJZ010000001">
    <property type="protein sequence ID" value="MCU6704498.1"/>
    <property type="molecule type" value="Genomic_DNA"/>
</dbReference>
<keyword evidence="12" id="KW-1185">Reference proteome</keyword>
<evidence type="ECO:0000256" key="5">
    <source>
        <dbReference type="ARBA" id="ARBA00022833"/>
    </source>
</evidence>
<evidence type="ECO:0000256" key="3">
    <source>
        <dbReference type="ARBA" id="ARBA00022691"/>
    </source>
</evidence>
<comment type="catalytic activity">
    <reaction evidence="10">
        <text>5-amino-1-(5-phospho-beta-D-ribosyl)imidazole + S-adenosyl-L-methionine = 4-amino-2-methyl-5-(phosphooxymethyl)pyrimidine + CO + 5'-deoxyadenosine + formate + L-methionine + 3 H(+)</text>
        <dbReference type="Rhea" id="RHEA:24840"/>
        <dbReference type="ChEBI" id="CHEBI:15378"/>
        <dbReference type="ChEBI" id="CHEBI:15740"/>
        <dbReference type="ChEBI" id="CHEBI:17245"/>
        <dbReference type="ChEBI" id="CHEBI:17319"/>
        <dbReference type="ChEBI" id="CHEBI:57844"/>
        <dbReference type="ChEBI" id="CHEBI:58354"/>
        <dbReference type="ChEBI" id="CHEBI:59789"/>
        <dbReference type="ChEBI" id="CHEBI:137981"/>
        <dbReference type="EC" id="4.1.99.17"/>
    </reaction>
</comment>
<keyword evidence="8 10" id="KW-0411">Iron-sulfur</keyword>
<organism evidence="11 12">
    <name type="scientific">Hominimerdicola aceti</name>
    <dbReference type="NCBI Taxonomy" id="2981726"/>
    <lineage>
        <taxon>Bacteria</taxon>
        <taxon>Bacillati</taxon>
        <taxon>Bacillota</taxon>
        <taxon>Clostridia</taxon>
        <taxon>Eubacteriales</taxon>
        <taxon>Oscillospiraceae</taxon>
        <taxon>Hominimerdicola</taxon>
    </lineage>
</organism>
<dbReference type="PANTHER" id="PTHR30557">
    <property type="entry name" value="THIAMINE BIOSYNTHESIS PROTEIN THIC"/>
    <property type="match status" value="1"/>
</dbReference>
<evidence type="ECO:0000256" key="2">
    <source>
        <dbReference type="ARBA" id="ARBA00022485"/>
    </source>
</evidence>
<evidence type="ECO:0000256" key="1">
    <source>
        <dbReference type="ARBA" id="ARBA00003175"/>
    </source>
</evidence>
<protein>
    <recommendedName>
        <fullName evidence="10">Phosphomethylpyrimidine synthase</fullName>
        <ecNumber evidence="10">4.1.99.17</ecNumber>
    </recommendedName>
    <alternativeName>
        <fullName evidence="10">Hydroxymethylpyrimidine phosphate synthase</fullName>
        <shortName evidence="10">HMP-P synthase</shortName>
        <shortName evidence="10">HMP-phosphate synthase</shortName>
        <shortName evidence="10">HMPP synthase</shortName>
    </alternativeName>
    <alternativeName>
        <fullName evidence="10">Thiamine biosynthesis protein ThiC</fullName>
    </alternativeName>
</protein>
<keyword evidence="2 10" id="KW-0004">4Fe-4S</keyword>
<keyword evidence="7 10" id="KW-0408">Iron</keyword>
<feature type="binding site" evidence="10">
    <location>
        <position position="266"/>
    </location>
    <ligand>
        <name>substrate</name>
    </ligand>
</feature>
<feature type="binding site" evidence="10">
    <location>
        <position position="70"/>
    </location>
    <ligand>
        <name>substrate</name>
    </ligand>
</feature>
<dbReference type="Gene3D" id="6.10.250.620">
    <property type="match status" value="1"/>
</dbReference>
<feature type="binding site" evidence="10">
    <location>
        <position position="334"/>
    </location>
    <ligand>
        <name>Zn(2+)</name>
        <dbReference type="ChEBI" id="CHEBI:29105"/>
    </ligand>
</feature>
<dbReference type="InterPro" id="IPR037509">
    <property type="entry name" value="ThiC"/>
</dbReference>
<proteinExistence type="inferred from homology"/>
<evidence type="ECO:0000256" key="6">
    <source>
        <dbReference type="ARBA" id="ARBA00022977"/>
    </source>
</evidence>
<dbReference type="AlphaFoldDB" id="A0AAE3IE20"/>
<feature type="binding site" evidence="10">
    <location>
        <position position="417"/>
    </location>
    <ligand>
        <name>[4Fe-4S] cluster</name>
        <dbReference type="ChEBI" id="CHEBI:49883"/>
        <note>4Fe-4S-S-AdoMet</note>
    </ligand>
</feature>
<dbReference type="NCBIfam" id="TIGR00190">
    <property type="entry name" value="thiC"/>
    <property type="match status" value="1"/>
</dbReference>
<feature type="binding site" evidence="10">
    <location>
        <position position="128"/>
    </location>
    <ligand>
        <name>substrate</name>
    </ligand>
</feature>
<feature type="binding site" evidence="10">
    <location>
        <position position="293"/>
    </location>
    <ligand>
        <name>substrate</name>
    </ligand>
</feature>
<sequence length="437" mass="47843">MRNYKTQMEAAKKGIVTPEMETVAKKENMDVNELMALVAAGQVAIPANVNHTALSAEGIGKGLKTKINVNLGISGDAKNYDIEMQKVDMAIKFGAEAIMDLSNYGKTNTFRKELVAKSPAMIGTVPMYDAIGYLDKDLLEISAQDFLKVVKAHAEEGVDFMTIHAGINRRAVEAFRREGRKMNIVSRGGSLLFAWMMMTGNENPFFEYYDEVLEILREYDVTISLGDALRPGCLADASDAAQISELIELGNLTKRAWEKDVQVMVEGPGHMAMNEIAANMIMEKKICHGAPFYVLGPLVTDIAPGYDHITSAIGGAIAAASGADFLCYVTPAEHLRLPDVDDVKEGIIASKIAAHAADIAKGVKGARDIDDKMAAARHKMDWDEMFEIALDGEKARRFFEQTPPADRHTCSMCGKMCAVRTTNMILEGKEVKFCSEK</sequence>
<keyword evidence="6 10" id="KW-0784">Thiamine biosynthesis</keyword>
<feature type="binding site" evidence="10">
    <location>
        <position position="410"/>
    </location>
    <ligand>
        <name>[4Fe-4S] cluster</name>
        <dbReference type="ChEBI" id="CHEBI:49883"/>
        <note>4Fe-4S-S-AdoMet</note>
    </ligand>
</feature>
<feature type="binding site" evidence="10">
    <location>
        <begin position="227"/>
        <end position="230"/>
    </location>
    <ligand>
        <name>substrate</name>
    </ligand>
</feature>
<comment type="pathway">
    <text evidence="10">Cofactor biosynthesis; thiamine diphosphate biosynthesis.</text>
</comment>
<dbReference type="GO" id="GO:0070284">
    <property type="term" value="F:phosphomethylpyrimidine synthase activity"/>
    <property type="evidence" value="ECO:0007669"/>
    <property type="project" value="UniProtKB-EC"/>
</dbReference>
<dbReference type="EC" id="4.1.99.17" evidence="10"/>
<comment type="caution">
    <text evidence="11">The sequence shown here is derived from an EMBL/GenBank/DDBJ whole genome shotgun (WGS) entry which is preliminary data.</text>
</comment>
<evidence type="ECO:0000256" key="4">
    <source>
        <dbReference type="ARBA" id="ARBA00022723"/>
    </source>
</evidence>
<dbReference type="PANTHER" id="PTHR30557:SF1">
    <property type="entry name" value="PHOSPHOMETHYLPYRIMIDINE SYNTHASE, CHLOROPLASTIC"/>
    <property type="match status" value="1"/>
</dbReference>
<dbReference type="SFLD" id="SFLDS00113">
    <property type="entry name" value="Radical_SAM_Phosphomethylpyrim"/>
    <property type="match status" value="1"/>
</dbReference>
<name>A0AAE3IE20_9FIRM</name>
<dbReference type="Proteomes" id="UP001208131">
    <property type="component" value="Unassembled WGS sequence"/>
</dbReference>
<feature type="binding site" evidence="10">
    <location>
        <position position="270"/>
    </location>
    <ligand>
        <name>Zn(2+)</name>
        <dbReference type="ChEBI" id="CHEBI:29105"/>
    </ligand>
</feature>
<dbReference type="FunFam" id="3.20.20.540:FF:000001">
    <property type="entry name" value="Phosphomethylpyrimidine synthase"/>
    <property type="match status" value="1"/>
</dbReference>
<keyword evidence="9 10" id="KW-0456">Lyase</keyword>
<feature type="binding site" evidence="10">
    <location>
        <begin position="186"/>
        <end position="188"/>
    </location>
    <ligand>
        <name>substrate</name>
    </ligand>
</feature>
<evidence type="ECO:0000256" key="8">
    <source>
        <dbReference type="ARBA" id="ARBA00023014"/>
    </source>
</evidence>
<dbReference type="SFLD" id="SFLDG01114">
    <property type="entry name" value="phosphomethylpyrimidine_syntha"/>
    <property type="match status" value="1"/>
</dbReference>
<dbReference type="RefSeq" id="WP_118159186.1">
    <property type="nucleotide sequence ID" value="NZ_JAOQJZ010000001.1"/>
</dbReference>
<dbReference type="Pfam" id="PF01964">
    <property type="entry name" value="ThiC_Rad_SAM"/>
    <property type="match status" value="1"/>
</dbReference>
<gene>
    <name evidence="10 11" type="primary">thiC</name>
    <name evidence="11" type="ORF">OCV57_00985</name>
</gene>
<dbReference type="GO" id="GO:0008270">
    <property type="term" value="F:zinc ion binding"/>
    <property type="evidence" value="ECO:0007669"/>
    <property type="project" value="UniProtKB-UniRule"/>
</dbReference>
<comment type="similarity">
    <text evidence="10">Belongs to the ThiC family.</text>
</comment>
<dbReference type="SFLD" id="SFLDF00407">
    <property type="entry name" value="phosphomethylpyrimidine_syntha"/>
    <property type="match status" value="1"/>
</dbReference>
<feature type="binding site" evidence="10">
    <location>
        <position position="99"/>
    </location>
    <ligand>
        <name>substrate</name>
    </ligand>
</feature>
<keyword evidence="4 10" id="KW-0479">Metal-binding</keyword>
<dbReference type="InterPro" id="IPR038521">
    <property type="entry name" value="ThiC/Bza_core_dom"/>
</dbReference>
<keyword evidence="5 10" id="KW-0862">Zinc</keyword>
<dbReference type="NCBIfam" id="NF009895">
    <property type="entry name" value="PRK13352.1"/>
    <property type="match status" value="1"/>
</dbReference>
<evidence type="ECO:0000256" key="7">
    <source>
        <dbReference type="ARBA" id="ARBA00023004"/>
    </source>
</evidence>
<comment type="cofactor">
    <cofactor evidence="10">
        <name>[4Fe-4S] cluster</name>
        <dbReference type="ChEBI" id="CHEBI:49883"/>
    </cofactor>
    <text evidence="10">Binds 1 [4Fe-4S] cluster per subunit. The cluster is coordinated with 3 cysteines and an exchangeable S-adenosyl-L-methionine.</text>
</comment>
<reference evidence="11 12" key="1">
    <citation type="journal article" date="2021" name="ISME Commun">
        <title>Automated analysis of genomic sequences facilitates high-throughput and comprehensive description of bacteria.</title>
        <authorList>
            <person name="Hitch T.C.A."/>
        </authorList>
    </citation>
    <scope>NUCLEOTIDE SEQUENCE [LARGE SCALE GENOMIC DNA]</scope>
    <source>
        <strain evidence="11 12">Sanger_31</strain>
    </source>
</reference>
<comment type="function">
    <text evidence="1 10">Catalyzes the synthesis of the hydroxymethylpyrimidine phosphate (HMP-P) moiety of thiamine from aminoimidazole ribotide (AIR) in a radical S-adenosyl-L-methionine (SAM)-dependent reaction.</text>
</comment>
<feature type="binding site" evidence="10">
    <location>
        <position position="164"/>
    </location>
    <ligand>
        <name>substrate</name>
    </ligand>
</feature>
<evidence type="ECO:0000256" key="10">
    <source>
        <dbReference type="HAMAP-Rule" id="MF_00089"/>
    </source>
</evidence>
<dbReference type="GO" id="GO:0005829">
    <property type="term" value="C:cytosol"/>
    <property type="evidence" value="ECO:0007669"/>
    <property type="project" value="TreeGrafter"/>
</dbReference>
<dbReference type="GO" id="GO:0009229">
    <property type="term" value="P:thiamine diphosphate biosynthetic process"/>
    <property type="evidence" value="ECO:0007669"/>
    <property type="project" value="UniProtKB-UniRule"/>
</dbReference>
<accession>A0AAE3IE20</accession>
<dbReference type="GO" id="GO:0009228">
    <property type="term" value="P:thiamine biosynthetic process"/>
    <property type="evidence" value="ECO:0007669"/>
    <property type="project" value="UniProtKB-UniRule"/>
</dbReference>
<dbReference type="GO" id="GO:0051539">
    <property type="term" value="F:4 iron, 4 sulfur cluster binding"/>
    <property type="evidence" value="ECO:0007669"/>
    <property type="project" value="UniProtKB-KW"/>
</dbReference>